<dbReference type="PANTHER" id="PTHR22761:SF5">
    <property type="entry name" value="CHARGED MULTIVESICULAR BODY PROTEIN 6"/>
    <property type="match status" value="1"/>
</dbReference>
<comment type="subcellular location">
    <subcellularLocation>
        <location evidence="1">Endosome membrane</location>
    </subcellularLocation>
</comment>
<keyword evidence="6" id="KW-0472">Membrane</keyword>
<evidence type="ECO:0000256" key="5">
    <source>
        <dbReference type="ARBA" id="ARBA00022927"/>
    </source>
</evidence>
<evidence type="ECO:0000256" key="3">
    <source>
        <dbReference type="ARBA" id="ARBA00022448"/>
    </source>
</evidence>
<dbReference type="EMBL" id="PJQD01000038">
    <property type="protein sequence ID" value="POY73208.1"/>
    <property type="molecule type" value="Genomic_DNA"/>
</dbReference>
<evidence type="ECO:0000313" key="9">
    <source>
        <dbReference type="Proteomes" id="UP000237144"/>
    </source>
</evidence>
<evidence type="ECO:0000256" key="2">
    <source>
        <dbReference type="ARBA" id="ARBA00006190"/>
    </source>
</evidence>
<feature type="region of interest" description="Disordered" evidence="7">
    <location>
        <begin position="28"/>
        <end position="59"/>
    </location>
</feature>
<keyword evidence="3" id="KW-0813">Transport</keyword>
<organism evidence="8 9">
    <name type="scientific">Rhodotorula taiwanensis</name>
    <dbReference type="NCBI Taxonomy" id="741276"/>
    <lineage>
        <taxon>Eukaryota</taxon>
        <taxon>Fungi</taxon>
        <taxon>Dikarya</taxon>
        <taxon>Basidiomycota</taxon>
        <taxon>Pucciniomycotina</taxon>
        <taxon>Microbotryomycetes</taxon>
        <taxon>Sporidiobolales</taxon>
        <taxon>Sporidiobolaceae</taxon>
        <taxon>Rhodotorula</taxon>
    </lineage>
</organism>
<dbReference type="GO" id="GO:0032511">
    <property type="term" value="P:late endosome to vacuole transport via multivesicular body sorting pathway"/>
    <property type="evidence" value="ECO:0007669"/>
    <property type="project" value="TreeGrafter"/>
</dbReference>
<evidence type="ECO:0000256" key="6">
    <source>
        <dbReference type="ARBA" id="ARBA00023136"/>
    </source>
</evidence>
<dbReference type="Pfam" id="PF03357">
    <property type="entry name" value="Snf7"/>
    <property type="match status" value="1"/>
</dbReference>
<reference evidence="8 9" key="1">
    <citation type="journal article" date="2018" name="Front. Microbiol.">
        <title>Prospects for Fungal Bioremediation of Acidic Radioactive Waste Sites: Characterization and Genome Sequence of Rhodotorula taiwanensis MD1149.</title>
        <authorList>
            <person name="Tkavc R."/>
            <person name="Matrosova V.Y."/>
            <person name="Grichenko O.E."/>
            <person name="Gostincar C."/>
            <person name="Volpe R.P."/>
            <person name="Klimenkova P."/>
            <person name="Gaidamakova E.K."/>
            <person name="Zhou C.E."/>
            <person name="Stewart B.J."/>
            <person name="Lyman M.G."/>
            <person name="Malfatti S.A."/>
            <person name="Rubinfeld B."/>
            <person name="Courtot M."/>
            <person name="Singh J."/>
            <person name="Dalgard C.L."/>
            <person name="Hamilton T."/>
            <person name="Frey K.G."/>
            <person name="Gunde-Cimerman N."/>
            <person name="Dugan L."/>
            <person name="Daly M.J."/>
        </authorList>
    </citation>
    <scope>NUCLEOTIDE SEQUENCE [LARGE SCALE GENOMIC DNA]</scope>
    <source>
        <strain evidence="8 9">MD1149</strain>
    </source>
</reference>
<feature type="region of interest" description="Disordered" evidence="7">
    <location>
        <begin position="205"/>
        <end position="250"/>
    </location>
</feature>
<accession>A0A2S5B8V6</accession>
<dbReference type="PANTHER" id="PTHR22761">
    <property type="entry name" value="CHARGED MULTIVESICULAR BODY PROTEIN"/>
    <property type="match status" value="1"/>
</dbReference>
<dbReference type="GO" id="GO:0000815">
    <property type="term" value="C:ESCRT III complex"/>
    <property type="evidence" value="ECO:0007669"/>
    <property type="project" value="TreeGrafter"/>
</dbReference>
<dbReference type="OrthoDB" id="441172at2759"/>
<dbReference type="GO" id="GO:0005771">
    <property type="term" value="C:multivesicular body"/>
    <property type="evidence" value="ECO:0007669"/>
    <property type="project" value="TreeGrafter"/>
</dbReference>
<dbReference type="STRING" id="741276.A0A2S5B8V6"/>
<evidence type="ECO:0000256" key="4">
    <source>
        <dbReference type="ARBA" id="ARBA00022753"/>
    </source>
</evidence>
<dbReference type="Gene3D" id="1.10.287.1060">
    <property type="entry name" value="ESAT-6-like"/>
    <property type="match status" value="1"/>
</dbReference>
<protein>
    <submittedName>
        <fullName evidence="8">Uncharacterized protein</fullName>
    </submittedName>
</protein>
<gene>
    <name evidence="8" type="ORF">BMF94_3541</name>
</gene>
<evidence type="ECO:0000256" key="1">
    <source>
        <dbReference type="ARBA" id="ARBA00004608"/>
    </source>
</evidence>
<keyword evidence="5" id="KW-0653">Protein transport</keyword>
<sequence>MGQSSSTVKITPQDRSILDLKLQRDKLKQYQRRVSPGRPVQRRDTKRGGPRSSCWTGPAVGGTAPCLTRSLFSQIEVVLAREREIAAEHLKAGNKSRALIALRQKKYQETLLSQTDAQLETLQKLVQSIEFSLVEKDVLYGLKEGSEVLKQLNKEMDLATVEKLMDDTREGIAYQEEVSAMLSSRMSAQDEEDVLAELAELQAEQAGVSLPEAPSHALPEVEQPTEAAPIESEAAQEAALPQRQRQAIAA</sequence>
<proteinExistence type="inferred from homology"/>
<keyword evidence="4" id="KW-0967">Endosome</keyword>
<comment type="similarity">
    <text evidence="2">Belongs to the SNF7 family.</text>
</comment>
<comment type="caution">
    <text evidence="8">The sequence shown here is derived from an EMBL/GenBank/DDBJ whole genome shotgun (WGS) entry which is preliminary data.</text>
</comment>
<dbReference type="GO" id="GO:0015031">
    <property type="term" value="P:protein transport"/>
    <property type="evidence" value="ECO:0007669"/>
    <property type="project" value="UniProtKB-KW"/>
</dbReference>
<dbReference type="InterPro" id="IPR005024">
    <property type="entry name" value="Snf7_fam"/>
</dbReference>
<name>A0A2S5B8V6_9BASI</name>
<dbReference type="AlphaFoldDB" id="A0A2S5B8V6"/>
<evidence type="ECO:0000256" key="7">
    <source>
        <dbReference type="SAM" id="MobiDB-lite"/>
    </source>
</evidence>
<keyword evidence="9" id="KW-1185">Reference proteome</keyword>
<evidence type="ECO:0000313" key="8">
    <source>
        <dbReference type="EMBL" id="POY73208.1"/>
    </source>
</evidence>
<dbReference type="Proteomes" id="UP000237144">
    <property type="component" value="Unassembled WGS sequence"/>
</dbReference>
<dbReference type="GO" id="GO:0006900">
    <property type="term" value="P:vesicle budding from membrane"/>
    <property type="evidence" value="ECO:0007669"/>
    <property type="project" value="TreeGrafter"/>
</dbReference>